<dbReference type="EMBL" id="VSSB01000001">
    <property type="protein sequence ID" value="TYL53759.1"/>
    <property type="molecule type" value="Genomic_DNA"/>
</dbReference>
<feature type="chain" id="PRO_5038842545" evidence="2">
    <location>
        <begin position="26"/>
        <end position="249"/>
    </location>
</feature>
<protein>
    <submittedName>
        <fullName evidence="3">Uncharacterized protein</fullName>
    </submittedName>
</protein>
<evidence type="ECO:0000256" key="1">
    <source>
        <dbReference type="SAM" id="MobiDB-lite"/>
    </source>
</evidence>
<evidence type="ECO:0000256" key="2">
    <source>
        <dbReference type="SAM" id="SignalP"/>
    </source>
</evidence>
<sequence length="249" mass="26155">MNARTAAPVIAIASLVVLMSGCAGVAAQGGQVRDDLRPAANAASVIGLAHGEVIVRDDLSPTRVENRITARMAEQAAQAPREFSADALRELHSQAVVQGPVEFSADVRRELHSQPVLQQSAREFSADARRELHSQSVTVEQKSFSADVVRELKGSTQTGVSAADMQGTRLSEYAEAHAAADVTAAEMQGQRLSAYGQAWSDAAVRELKGSAPVVVQDDVSPTQGSDPAPTPTPQDDTVDDDLSPNGGSF</sequence>
<accession>A0A5S4V6T3</accession>
<comment type="caution">
    <text evidence="3">The sequence shown here is derived from an EMBL/GenBank/DDBJ whole genome shotgun (WGS) entry which is preliminary data.</text>
</comment>
<proteinExistence type="predicted"/>
<dbReference type="AlphaFoldDB" id="A0A5S4V6T3"/>
<keyword evidence="4" id="KW-1185">Reference proteome</keyword>
<evidence type="ECO:0000313" key="3">
    <source>
        <dbReference type="EMBL" id="TYL53759.1"/>
    </source>
</evidence>
<gene>
    <name evidence="3" type="ORF">FYC51_08960</name>
</gene>
<organism evidence="3 4">
    <name type="scientific">Agromyces mariniharenae</name>
    <dbReference type="NCBI Taxonomy" id="2604423"/>
    <lineage>
        <taxon>Bacteria</taxon>
        <taxon>Bacillati</taxon>
        <taxon>Actinomycetota</taxon>
        <taxon>Actinomycetes</taxon>
        <taxon>Micrococcales</taxon>
        <taxon>Microbacteriaceae</taxon>
        <taxon>Agromyces</taxon>
    </lineage>
</organism>
<feature type="region of interest" description="Disordered" evidence="1">
    <location>
        <begin position="210"/>
        <end position="249"/>
    </location>
</feature>
<dbReference type="Proteomes" id="UP000325243">
    <property type="component" value="Unassembled WGS sequence"/>
</dbReference>
<name>A0A5S4V6T3_9MICO</name>
<evidence type="ECO:0000313" key="4">
    <source>
        <dbReference type="Proteomes" id="UP000325243"/>
    </source>
</evidence>
<feature type="signal peptide" evidence="2">
    <location>
        <begin position="1"/>
        <end position="25"/>
    </location>
</feature>
<reference evidence="3 4" key="1">
    <citation type="submission" date="2019-08" db="EMBL/GenBank/DDBJ databases">
        <authorList>
            <person name="Hu J."/>
        </authorList>
    </citation>
    <scope>NUCLEOTIDE SEQUENCE [LARGE SCALE GENOMIC DNA]</scope>
    <source>
        <strain evidence="3 4">NEAU-184</strain>
    </source>
</reference>
<dbReference type="RefSeq" id="WP_148733225.1">
    <property type="nucleotide sequence ID" value="NZ_VSSB01000001.1"/>
</dbReference>
<dbReference type="PROSITE" id="PS51257">
    <property type="entry name" value="PROKAR_LIPOPROTEIN"/>
    <property type="match status" value="1"/>
</dbReference>
<keyword evidence="2" id="KW-0732">Signal</keyword>